<name>A0A2P5E2J4_PARAD</name>
<feature type="region of interest" description="Disordered" evidence="1">
    <location>
        <begin position="186"/>
        <end position="212"/>
    </location>
</feature>
<dbReference type="PROSITE" id="PS50076">
    <property type="entry name" value="DNAJ_2"/>
    <property type="match status" value="1"/>
</dbReference>
<dbReference type="SUPFAM" id="SSF46565">
    <property type="entry name" value="Chaperone J-domain"/>
    <property type="match status" value="1"/>
</dbReference>
<evidence type="ECO:0000313" key="3">
    <source>
        <dbReference type="EMBL" id="PON79762.1"/>
    </source>
</evidence>
<evidence type="ECO:0000256" key="1">
    <source>
        <dbReference type="SAM" id="MobiDB-lite"/>
    </source>
</evidence>
<feature type="compositionally biased region" description="Basic and acidic residues" evidence="1">
    <location>
        <begin position="489"/>
        <end position="500"/>
    </location>
</feature>
<dbReference type="PANTHER" id="PTHR36335">
    <property type="entry name" value="CHAPERONE DNAJ-DOMAIN SUPERFAMILY PROTEIN"/>
    <property type="match status" value="1"/>
</dbReference>
<dbReference type="STRING" id="3476.A0A2P5E2J4"/>
<dbReference type="AlphaFoldDB" id="A0A2P5E2J4"/>
<dbReference type="CDD" id="cd06257">
    <property type="entry name" value="DnaJ"/>
    <property type="match status" value="1"/>
</dbReference>
<accession>A0A2P5E2J4</accession>
<feature type="compositionally biased region" description="Basic residues" evidence="1">
    <location>
        <begin position="1"/>
        <end position="22"/>
    </location>
</feature>
<dbReference type="PANTHER" id="PTHR36335:SF1">
    <property type="entry name" value="CHAPERONE DNAJ-DOMAIN SUPERFAMILY PROTEIN"/>
    <property type="match status" value="1"/>
</dbReference>
<evidence type="ECO:0000259" key="2">
    <source>
        <dbReference type="PROSITE" id="PS50076"/>
    </source>
</evidence>
<feature type="region of interest" description="Disordered" evidence="1">
    <location>
        <begin position="477"/>
        <end position="500"/>
    </location>
</feature>
<feature type="region of interest" description="Disordered" evidence="1">
    <location>
        <begin position="1"/>
        <end position="25"/>
    </location>
</feature>
<dbReference type="InterPro" id="IPR001623">
    <property type="entry name" value="DnaJ_domain"/>
</dbReference>
<dbReference type="EMBL" id="JXTB01000003">
    <property type="protein sequence ID" value="PON79762.1"/>
    <property type="molecule type" value="Genomic_DNA"/>
</dbReference>
<feature type="compositionally biased region" description="Basic and acidic residues" evidence="1">
    <location>
        <begin position="384"/>
        <end position="408"/>
    </location>
</feature>
<reference evidence="4" key="1">
    <citation type="submission" date="2016-06" db="EMBL/GenBank/DDBJ databases">
        <title>Parallel loss of symbiosis genes in relatives of nitrogen-fixing non-legume Parasponia.</title>
        <authorList>
            <person name="Van Velzen R."/>
            <person name="Holmer R."/>
            <person name="Bu F."/>
            <person name="Rutten L."/>
            <person name="Van Zeijl A."/>
            <person name="Liu W."/>
            <person name="Santuari L."/>
            <person name="Cao Q."/>
            <person name="Sharma T."/>
            <person name="Shen D."/>
            <person name="Roswanjaya Y."/>
            <person name="Wardhani T."/>
            <person name="Kalhor M.S."/>
            <person name="Jansen J."/>
            <person name="Van den Hoogen J."/>
            <person name="Gungor B."/>
            <person name="Hartog M."/>
            <person name="Hontelez J."/>
            <person name="Verver J."/>
            <person name="Yang W.-C."/>
            <person name="Schijlen E."/>
            <person name="Repin R."/>
            <person name="Schilthuizen M."/>
            <person name="Schranz E."/>
            <person name="Heidstra R."/>
            <person name="Miyata K."/>
            <person name="Fedorova E."/>
            <person name="Kohlen W."/>
            <person name="Bisseling T."/>
            <person name="Smit S."/>
            <person name="Geurts R."/>
        </authorList>
    </citation>
    <scope>NUCLEOTIDE SEQUENCE [LARGE SCALE GENOMIC DNA]</scope>
    <source>
        <strain evidence="4">cv. WU1-14</strain>
    </source>
</reference>
<feature type="region of interest" description="Disordered" evidence="1">
    <location>
        <begin position="334"/>
        <end position="455"/>
    </location>
</feature>
<dbReference type="Proteomes" id="UP000237105">
    <property type="component" value="Unassembled WGS sequence"/>
</dbReference>
<proteinExistence type="predicted"/>
<sequence>MKGKGVFREHSHRRHSSGKKVKGTPSNVAVIDLDGDNVVIIDGTESSHQKFKSSKFKSSSVVTGDGRLSFQGVINLDDDDEDPGICVDADGDLVSDASSTKSRFPAFKTMQTSVELDADECQVIPEKNSTFQFSKCKQTYRTKYSGRNRYVLDPHIDNGSTDSDFSDCELMEDSFGKIHEQWERASLKRKHGAQNRHSGLEDQASASSSNVEGHANVDVENDREQHIEVPVCSSSSNGDYRKENVSEFFESKGAYVESTFKPQSESSFIGADQEVKQEGFSCRKPMPENETESLHRNADFQPGGGTVAEDPHCTFECQSDDDVFIPAFWNEEPSPQRSFQHWGGTVAEDPHCSDVSQDYEDVYDGSPGIWNEEPSPQKSPSMRSEQDVPDKGSKFPRSSSDDKEKLDSRQSPVSNPRLFDETQVDGNVARPEDRYGPEESLFSRTVAEGTSEGFNGKACYENKERAATNDVSLCKSASNQAQANPVKSYSKEPKDLNDRSHLLNVEDGDVISSDDRDIINEREKLKDTDEYRQATEEEWASRQRVLRIQAEEAQRLRKRRKAESMLKYDIERRQKQRIEEVRETQKKDQENIDLKEQLRGEVRKEINKLEMTCIDMASLLRGLGILVRGGSQHDVHSAYKQALLKFHPDRASRTDIRQQVEAEEKFKLISRMKEKYLSTPCY</sequence>
<dbReference type="InterPro" id="IPR036869">
    <property type="entry name" value="J_dom_sf"/>
</dbReference>
<comment type="caution">
    <text evidence="3">The sequence shown here is derived from an EMBL/GenBank/DDBJ whole genome shotgun (WGS) entry which is preliminary data.</text>
</comment>
<feature type="compositionally biased region" description="Polar residues" evidence="1">
    <location>
        <begin position="477"/>
        <end position="487"/>
    </location>
</feature>
<gene>
    <name evidence="3" type="ORF">PanWU01x14_009940</name>
</gene>
<evidence type="ECO:0000313" key="4">
    <source>
        <dbReference type="Proteomes" id="UP000237105"/>
    </source>
</evidence>
<keyword evidence="4" id="KW-1185">Reference proteome</keyword>
<organism evidence="3 4">
    <name type="scientific">Parasponia andersonii</name>
    <name type="common">Sponia andersonii</name>
    <dbReference type="NCBI Taxonomy" id="3476"/>
    <lineage>
        <taxon>Eukaryota</taxon>
        <taxon>Viridiplantae</taxon>
        <taxon>Streptophyta</taxon>
        <taxon>Embryophyta</taxon>
        <taxon>Tracheophyta</taxon>
        <taxon>Spermatophyta</taxon>
        <taxon>Magnoliopsida</taxon>
        <taxon>eudicotyledons</taxon>
        <taxon>Gunneridae</taxon>
        <taxon>Pentapetalae</taxon>
        <taxon>rosids</taxon>
        <taxon>fabids</taxon>
        <taxon>Rosales</taxon>
        <taxon>Cannabaceae</taxon>
        <taxon>Parasponia</taxon>
    </lineage>
</organism>
<feature type="domain" description="J" evidence="2">
    <location>
        <begin position="618"/>
        <end position="682"/>
    </location>
</feature>
<protein>
    <submittedName>
        <fullName evidence="3">DnaJ domain containing protein</fullName>
    </submittedName>
</protein>
<dbReference type="Gene3D" id="1.10.287.110">
    <property type="entry name" value="DnaJ domain"/>
    <property type="match status" value="1"/>
</dbReference>
<feature type="compositionally biased region" description="Polar residues" evidence="1">
    <location>
        <begin position="374"/>
        <end position="383"/>
    </location>
</feature>
<dbReference type="OrthoDB" id="498970at2759"/>